<keyword evidence="10" id="KW-1185">Reference proteome</keyword>
<dbReference type="OrthoDB" id="33861at2"/>
<dbReference type="InterPro" id="IPR008928">
    <property type="entry name" value="6-hairpin_glycosidase_sf"/>
</dbReference>
<keyword evidence="3" id="KW-0136">Cellulose degradation</keyword>
<evidence type="ECO:0000256" key="6">
    <source>
        <dbReference type="ARBA" id="ARBA00023326"/>
    </source>
</evidence>
<dbReference type="GO" id="GO:0008810">
    <property type="term" value="F:cellulase activity"/>
    <property type="evidence" value="ECO:0007669"/>
    <property type="project" value="InterPro"/>
</dbReference>
<dbReference type="PROSITE" id="PS51172">
    <property type="entry name" value="CBM3"/>
    <property type="match status" value="1"/>
</dbReference>
<keyword evidence="6" id="KW-0624">Polysaccharide degradation</keyword>
<evidence type="ECO:0000256" key="4">
    <source>
        <dbReference type="ARBA" id="ARBA00023277"/>
    </source>
</evidence>
<proteinExistence type="predicted"/>
<feature type="active site" description="Proton donor" evidence="7">
    <location>
        <position position="115"/>
    </location>
</feature>
<dbReference type="InterPro" id="IPR005102">
    <property type="entry name" value="Carbo-bd_X2"/>
</dbReference>
<dbReference type="Gene3D" id="1.50.10.10">
    <property type="match status" value="1"/>
</dbReference>
<dbReference type="InterPro" id="IPR001956">
    <property type="entry name" value="CBM3"/>
</dbReference>
<dbReference type="PRINTS" id="PR00844">
    <property type="entry name" value="GLHYDRLASE48"/>
</dbReference>
<keyword evidence="1" id="KW-0732">Signal</keyword>
<evidence type="ECO:0000256" key="3">
    <source>
        <dbReference type="ARBA" id="ARBA00023001"/>
    </source>
</evidence>
<evidence type="ECO:0000256" key="5">
    <source>
        <dbReference type="ARBA" id="ARBA00023295"/>
    </source>
</evidence>
<dbReference type="SMART" id="SM01067">
    <property type="entry name" value="CBM_3"/>
    <property type="match status" value="1"/>
</dbReference>
<accession>A0A419T359</accession>
<dbReference type="InterPro" id="IPR023309">
    <property type="entry name" value="Endo-1-4-beta-glucanase_dom2"/>
</dbReference>
<keyword evidence="5" id="KW-0326">Glycosidase</keyword>
<dbReference type="GO" id="GO:0030248">
    <property type="term" value="F:cellulose binding"/>
    <property type="evidence" value="ECO:0007669"/>
    <property type="project" value="InterPro"/>
</dbReference>
<protein>
    <submittedName>
        <fullName evidence="9">Exoglucanase</fullName>
    </submittedName>
</protein>
<dbReference type="InterPro" id="IPR036966">
    <property type="entry name" value="CBM3_sf"/>
</dbReference>
<dbReference type="SUPFAM" id="SSF49384">
    <property type="entry name" value="Carbohydrate-binding domain"/>
    <property type="match status" value="1"/>
</dbReference>
<sequence length="1030" mass="113853">MMHKDLFKGNKLTCQVHVHAFLTRERRKRIAKLLIAAMVLPSILSTGFGPSMQSHAAESKAKATATDEYQNRFLELREDITDPKNGYFSPKGIPYHSVETLNVEAPDYGHVTTSEAFSYYIWLEAMYGKFSGDFNEFKTAWDKAETYMIPTEKDQPESSMSKYSASKPATYAPEFELPDKYPAPLNSGAAVGVDPINSDLVSTYGKGTMYGMHWLLDVDNWYGFGSRADGVTSPSYINTFQRGKEESVFETVPQPCWDAMKFGGKNGYLDLFTGDSNYAAQFKYTDAPDADARAIQATYWADEWAKDHGVNLGTYDKKASKMGDYLRYSMFDKYFRKIGSPTVAGTGYDAATYLMSWYYAWGGGVNADWSWKIGSSHNHFGYQNPMAAWILSEDSKLKPQSQNGARDWGKSLDRQLEFYQWLQTSEGAIAGGATNSQNGRYEALPAGLSTFYGMGYDANPVYADPGSNTWFGFQAWSMQRVAELYYKTGDARAKDLLDKWVGWIKTVVKLNSDGSFEVPSGLDWSGQPDTWTGTYTGNPKLHVKVTSYSTDLGVSGSLANALLYYSKASGDDESRVLAKELLDRMWTSYRDDKGIAIPEKRADYKRIFNQEIFIPAGWTGKMPNGDVIKPGVKFIDIRSKYKTDPDYQKLLTAYNNNTDPVFTYHRFWAQCDIAIANGVYSLLFGEGNEPVNNSAITPITAVFDKNLTKQKDVSVELTLNGNTFTGIKDESTVLTEGTDYTVTGTTVKLSKDYLADKSVGELKLTFDFSKGVDPTLTVSITDTTLGGTISPTTATFDKNIEKQADIVTTLDKAGNTLKGIKLGGLQLVEDVDYTISGSTVTFLKDSLAGLKKGTYKIVFDLSAGTDPVLTLTVVDTSVSQGSIKVQMFNITSAEQTNSLSPKIKLVNTGTSSINLSDVKLRYYYTANGNVGQSFWCDWSSIGSSNITGSFVKLSNAETDADHYLEIGFTSGAGDLAAGQSVEIQTRVTKNDWTNYDQTDDYSFAGTGTGYMDWSKVTGYISDSLNWGEEP</sequence>
<dbReference type="RefSeq" id="WP_120196788.1">
    <property type="nucleotide sequence ID" value="NZ_MCIA01000015.1"/>
</dbReference>
<gene>
    <name evidence="9" type="ORF">BET01_19130</name>
</gene>
<evidence type="ECO:0000256" key="1">
    <source>
        <dbReference type="ARBA" id="ARBA00022729"/>
    </source>
</evidence>
<keyword evidence="2" id="KW-0378">Hydrolase</keyword>
<keyword evidence="4" id="KW-0119">Carbohydrate metabolism</keyword>
<evidence type="ECO:0000256" key="7">
    <source>
        <dbReference type="PIRSR" id="PIRSR600556-1"/>
    </source>
</evidence>
<dbReference type="InterPro" id="IPR008965">
    <property type="entry name" value="CBM2/CBM3_carb-bd_dom_sf"/>
</dbReference>
<comment type="caution">
    <text evidence="9">The sequence shown here is derived from an EMBL/GenBank/DDBJ whole genome shotgun (WGS) entry which is preliminary data.</text>
</comment>
<dbReference type="InterPro" id="IPR013783">
    <property type="entry name" value="Ig-like_fold"/>
</dbReference>
<evidence type="ECO:0000313" key="10">
    <source>
        <dbReference type="Proteomes" id="UP000284277"/>
    </source>
</evidence>
<dbReference type="InterPro" id="IPR000556">
    <property type="entry name" value="Glyco_hydro_48F"/>
</dbReference>
<dbReference type="SUPFAM" id="SSF48208">
    <property type="entry name" value="Six-hairpin glycosidases"/>
    <property type="match status" value="1"/>
</dbReference>
<dbReference type="Gene3D" id="2.170.160.10">
    <property type="entry name" value="Endo-1,4-beta-glucanase f. Domain 2"/>
    <property type="match status" value="1"/>
</dbReference>
<dbReference type="Proteomes" id="UP000284277">
    <property type="component" value="Unassembled WGS sequence"/>
</dbReference>
<name>A0A419T359_9FIRM</name>
<dbReference type="Gene3D" id="2.60.40.710">
    <property type="entry name" value="Endoglucanase-like"/>
    <property type="match status" value="1"/>
</dbReference>
<dbReference type="Pfam" id="PF02011">
    <property type="entry name" value="Glyco_hydro_48"/>
    <property type="match status" value="1"/>
</dbReference>
<dbReference type="Pfam" id="PF03442">
    <property type="entry name" value="CBM_X2"/>
    <property type="match status" value="2"/>
</dbReference>
<dbReference type="Pfam" id="PF00942">
    <property type="entry name" value="CBM_3"/>
    <property type="match status" value="1"/>
</dbReference>
<dbReference type="InterPro" id="IPR027390">
    <property type="entry name" value="Endoglucanase_F_dom3"/>
</dbReference>
<evidence type="ECO:0000313" key="9">
    <source>
        <dbReference type="EMBL" id="RKD31885.1"/>
    </source>
</evidence>
<reference evidence="9 10" key="1">
    <citation type="submission" date="2016-08" db="EMBL/GenBank/DDBJ databases">
        <title>A new outlook on sporulation: Clostridium algidixylanolyticum.</title>
        <authorList>
            <person name="Poppleton D.I."/>
            <person name="Gribaldo S."/>
        </authorList>
    </citation>
    <scope>NUCLEOTIDE SEQUENCE [LARGE SCALE GENOMIC DNA]</scope>
    <source>
        <strain evidence="9 10">SPL73</strain>
    </source>
</reference>
<dbReference type="InterPro" id="IPR012341">
    <property type="entry name" value="6hp_glycosidase-like_sf"/>
</dbReference>
<dbReference type="EMBL" id="MCIA01000015">
    <property type="protein sequence ID" value="RKD31885.1"/>
    <property type="molecule type" value="Genomic_DNA"/>
</dbReference>
<evidence type="ECO:0000256" key="2">
    <source>
        <dbReference type="ARBA" id="ARBA00022801"/>
    </source>
</evidence>
<dbReference type="GO" id="GO:0030245">
    <property type="term" value="P:cellulose catabolic process"/>
    <property type="evidence" value="ECO:0007669"/>
    <property type="project" value="UniProtKB-KW"/>
</dbReference>
<evidence type="ECO:0000259" key="8">
    <source>
        <dbReference type="PROSITE" id="PS51172"/>
    </source>
</evidence>
<organism evidence="9 10">
    <name type="scientific">Lacrimispora algidixylanolytica</name>
    <dbReference type="NCBI Taxonomy" id="94868"/>
    <lineage>
        <taxon>Bacteria</taxon>
        <taxon>Bacillati</taxon>
        <taxon>Bacillota</taxon>
        <taxon>Clostridia</taxon>
        <taxon>Lachnospirales</taxon>
        <taxon>Lachnospiraceae</taxon>
        <taxon>Lacrimispora</taxon>
    </lineage>
</organism>
<dbReference type="AlphaFoldDB" id="A0A419T359"/>
<dbReference type="SUPFAM" id="SSF81296">
    <property type="entry name" value="E set domains"/>
    <property type="match status" value="2"/>
</dbReference>
<feature type="domain" description="CBM3" evidence="8">
    <location>
        <begin position="879"/>
        <end position="1030"/>
    </location>
</feature>
<feature type="active site" description="Nucleophile" evidence="7">
    <location>
        <position position="289"/>
    </location>
</feature>
<dbReference type="Gene3D" id="2.60.40.10">
    <property type="entry name" value="Immunoglobulins"/>
    <property type="match status" value="2"/>
</dbReference>
<dbReference type="Gene3D" id="4.10.870.10">
    <property type="entry name" value="Endo-1,4-beta-glucanase f. Domain 3"/>
    <property type="match status" value="1"/>
</dbReference>
<dbReference type="InterPro" id="IPR014756">
    <property type="entry name" value="Ig_E-set"/>
</dbReference>